<reference evidence="3" key="1">
    <citation type="journal article" date="2019" name="Sci. Rep.">
        <title>Draft genome of Tanacetum cinerariifolium, the natural source of mosquito coil.</title>
        <authorList>
            <person name="Yamashiro T."/>
            <person name="Shiraishi A."/>
            <person name="Satake H."/>
            <person name="Nakayama K."/>
        </authorList>
    </citation>
    <scope>NUCLEOTIDE SEQUENCE</scope>
</reference>
<dbReference type="EMBL" id="BKCJ010000540">
    <property type="protein sequence ID" value="GEU34120.1"/>
    <property type="molecule type" value="Genomic_DNA"/>
</dbReference>
<evidence type="ECO:0000256" key="1">
    <source>
        <dbReference type="SAM" id="MobiDB-lite"/>
    </source>
</evidence>
<feature type="region of interest" description="Disordered" evidence="1">
    <location>
        <begin position="595"/>
        <end position="628"/>
    </location>
</feature>
<dbReference type="Gene3D" id="3.30.420.10">
    <property type="entry name" value="Ribonuclease H-like superfamily/Ribonuclease H"/>
    <property type="match status" value="2"/>
</dbReference>
<comment type="caution">
    <text evidence="3">The sequence shown here is derived from an EMBL/GenBank/DDBJ whole genome shotgun (WGS) entry which is preliminary data.</text>
</comment>
<dbReference type="GO" id="GO:0003676">
    <property type="term" value="F:nucleic acid binding"/>
    <property type="evidence" value="ECO:0007669"/>
    <property type="project" value="InterPro"/>
</dbReference>
<feature type="domain" description="Tf2-1-like SH3-like" evidence="2">
    <location>
        <begin position="114"/>
        <end position="178"/>
    </location>
</feature>
<dbReference type="InterPro" id="IPR036397">
    <property type="entry name" value="RNaseH_sf"/>
</dbReference>
<dbReference type="SUPFAM" id="SSF53098">
    <property type="entry name" value="Ribonuclease H-like"/>
    <property type="match status" value="1"/>
</dbReference>
<feature type="compositionally biased region" description="Polar residues" evidence="1">
    <location>
        <begin position="614"/>
        <end position="628"/>
    </location>
</feature>
<dbReference type="InterPro" id="IPR012337">
    <property type="entry name" value="RNaseH-like_sf"/>
</dbReference>
<proteinExistence type="predicted"/>
<evidence type="ECO:0000259" key="2">
    <source>
        <dbReference type="Pfam" id="PF24626"/>
    </source>
</evidence>
<protein>
    <submittedName>
        <fullName evidence="3">Ty3/gypsy retrotransposon protein</fullName>
    </submittedName>
</protein>
<evidence type="ECO:0000313" key="3">
    <source>
        <dbReference type="EMBL" id="GEU34120.1"/>
    </source>
</evidence>
<accession>A0A6L2JBJ7</accession>
<dbReference type="InterPro" id="IPR056924">
    <property type="entry name" value="SH3_Tf2-1"/>
</dbReference>
<dbReference type="PANTHER" id="PTHR37984:SF5">
    <property type="entry name" value="PROTEIN NYNRIN-LIKE"/>
    <property type="match status" value="1"/>
</dbReference>
<dbReference type="InterPro" id="IPR050951">
    <property type="entry name" value="Retrovirus_Pol_polyprotein"/>
</dbReference>
<sequence>MRIFEFVPIKSDYYSRSRQNQPKTWSIWLHWAEFWHNTTFNVSTNTTPFDIVFGRPPPTVFRFIPGEVQCEAVLQDLLDRDEALKQLKYHFQRAQACMKTSADKHHRDVEFSVGDWVFLKLRPHRQQSVVKRINQKLSARFYCPFPIIARVGSTAYKLQLPESAKVHPIFHVSLLKRAVGNAPVEASLPPGFETDASHDVEPVKCLVTRTISKEDKMVLQLLIQWPTADEATWEDALEIQIQFPNFRLEDKPLLPDTGIDKEQPTTFIIQPKKDQPRPNEWEGLSQEKMKDVSTKLDTRRSKVVTGLPEEFQEGDMVDALSRVLEQTSSKNWVNSGKKRNEIAFLYGDDDHWGPLRMHDEKGVFTLQGNKLKFSYSYHPETDGQTEVVNRSLETYLRCFAADQPKTWSIWLPWAEFWHNTTFYASTNTTPFDIVFGRPPPTVFRFIPAEVQCEAVLQDLLDRDEALKQLKYHFQHAQTCMITSADKHHRDVEFSVGAVGNSHVEASLPPDEATWEDALEIQTQFPNFRLEDKPLLPDTGIDKEQPTTFIIQPKKDQPKPNEWEGIKIHLFAYNGIFENLIHLVYAQQMLSPAAVRGSSSSQRSSPVSFQKRPVSRNTSSSNLKNFAKV</sequence>
<dbReference type="Pfam" id="PF24626">
    <property type="entry name" value="SH3_Tf2-1"/>
    <property type="match status" value="1"/>
</dbReference>
<dbReference type="AlphaFoldDB" id="A0A6L2JBJ7"/>
<organism evidence="3">
    <name type="scientific">Tanacetum cinerariifolium</name>
    <name type="common">Dalmatian daisy</name>
    <name type="synonym">Chrysanthemum cinerariifolium</name>
    <dbReference type="NCBI Taxonomy" id="118510"/>
    <lineage>
        <taxon>Eukaryota</taxon>
        <taxon>Viridiplantae</taxon>
        <taxon>Streptophyta</taxon>
        <taxon>Embryophyta</taxon>
        <taxon>Tracheophyta</taxon>
        <taxon>Spermatophyta</taxon>
        <taxon>Magnoliopsida</taxon>
        <taxon>eudicotyledons</taxon>
        <taxon>Gunneridae</taxon>
        <taxon>Pentapetalae</taxon>
        <taxon>asterids</taxon>
        <taxon>campanulids</taxon>
        <taxon>Asterales</taxon>
        <taxon>Asteraceae</taxon>
        <taxon>Asteroideae</taxon>
        <taxon>Anthemideae</taxon>
        <taxon>Anthemidinae</taxon>
        <taxon>Tanacetum</taxon>
    </lineage>
</organism>
<dbReference type="PANTHER" id="PTHR37984">
    <property type="entry name" value="PROTEIN CBG26694"/>
    <property type="match status" value="1"/>
</dbReference>
<feature type="compositionally biased region" description="Low complexity" evidence="1">
    <location>
        <begin position="597"/>
        <end position="607"/>
    </location>
</feature>
<name>A0A6L2JBJ7_TANCI</name>
<gene>
    <name evidence="3" type="ORF">Tci_006098</name>
</gene>